<keyword evidence="1" id="KW-1015">Disulfide bond</keyword>
<dbReference type="InterPro" id="IPR016186">
    <property type="entry name" value="C-type_lectin-like/link_sf"/>
</dbReference>
<name>A0A3B4AFI2_9GOBI</name>
<dbReference type="PANTHER" id="PTHR45784:SF3">
    <property type="entry name" value="C-TYPE LECTIN DOMAIN FAMILY 4 MEMBER K-LIKE-RELATED"/>
    <property type="match status" value="1"/>
</dbReference>
<dbReference type="STRING" id="409849.ENSPMGP00000015394"/>
<dbReference type="InterPro" id="IPR018378">
    <property type="entry name" value="C-type_lectin_CS"/>
</dbReference>
<protein>
    <recommendedName>
        <fullName evidence="2">C-type lectin domain-containing protein</fullName>
    </recommendedName>
</protein>
<dbReference type="PROSITE" id="PS50041">
    <property type="entry name" value="C_TYPE_LECTIN_2"/>
    <property type="match status" value="1"/>
</dbReference>
<evidence type="ECO:0000256" key="1">
    <source>
        <dbReference type="ARBA" id="ARBA00023157"/>
    </source>
</evidence>
<dbReference type="SMART" id="SM00034">
    <property type="entry name" value="CLECT"/>
    <property type="match status" value="1"/>
</dbReference>
<reference evidence="3" key="1">
    <citation type="submission" date="2025-08" db="UniProtKB">
        <authorList>
            <consortium name="Ensembl"/>
        </authorList>
    </citation>
    <scope>IDENTIFICATION</scope>
</reference>
<reference evidence="3" key="2">
    <citation type="submission" date="2025-09" db="UniProtKB">
        <authorList>
            <consortium name="Ensembl"/>
        </authorList>
    </citation>
    <scope>IDENTIFICATION</scope>
</reference>
<organism evidence="3 4">
    <name type="scientific">Periophthalmus magnuspinnatus</name>
    <dbReference type="NCBI Taxonomy" id="409849"/>
    <lineage>
        <taxon>Eukaryota</taxon>
        <taxon>Metazoa</taxon>
        <taxon>Chordata</taxon>
        <taxon>Craniata</taxon>
        <taxon>Vertebrata</taxon>
        <taxon>Euteleostomi</taxon>
        <taxon>Actinopterygii</taxon>
        <taxon>Neopterygii</taxon>
        <taxon>Teleostei</taxon>
        <taxon>Neoteleostei</taxon>
        <taxon>Acanthomorphata</taxon>
        <taxon>Gobiaria</taxon>
        <taxon>Gobiiformes</taxon>
        <taxon>Gobioidei</taxon>
        <taxon>Gobiidae</taxon>
        <taxon>Oxudercinae</taxon>
        <taxon>Periophthalmus</taxon>
    </lineage>
</organism>
<sequence length="179" mass="20072">MAQGFCVKSWTSSTPHTLYNPVIIYISPSLFHIRISKSSIGTTSPIFSDSSSKQFILVSVLLSWEDARSYCRQQYTDLAMIEDETENSAVAALMWGGSVWIGLYREGWQWSDGSNSTFTNWANGQPDLGVQNCVVETAARDWHDGWCHDSYPFICQKGHDCSIVFSTVMTNSLCVFNIV</sequence>
<evidence type="ECO:0000313" key="3">
    <source>
        <dbReference type="Ensembl" id="ENSPMGP00000015394.1"/>
    </source>
</evidence>
<dbReference type="PROSITE" id="PS00615">
    <property type="entry name" value="C_TYPE_LECTIN_1"/>
    <property type="match status" value="1"/>
</dbReference>
<dbReference type="AlphaFoldDB" id="A0A3B4AFI2"/>
<dbReference type="Pfam" id="PF00059">
    <property type="entry name" value="Lectin_C"/>
    <property type="match status" value="1"/>
</dbReference>
<dbReference type="SUPFAM" id="SSF56436">
    <property type="entry name" value="C-type lectin-like"/>
    <property type="match status" value="1"/>
</dbReference>
<feature type="domain" description="C-type lectin" evidence="2">
    <location>
        <begin position="50"/>
        <end position="156"/>
    </location>
</feature>
<dbReference type="Proteomes" id="UP000261520">
    <property type="component" value="Unplaced"/>
</dbReference>
<dbReference type="PANTHER" id="PTHR45784">
    <property type="entry name" value="C-TYPE LECTIN DOMAIN FAMILY 20 MEMBER A-RELATED"/>
    <property type="match status" value="1"/>
</dbReference>
<evidence type="ECO:0000259" key="2">
    <source>
        <dbReference type="PROSITE" id="PS50041"/>
    </source>
</evidence>
<accession>A0A3B4AFI2</accession>
<evidence type="ECO:0000313" key="4">
    <source>
        <dbReference type="Proteomes" id="UP000261520"/>
    </source>
</evidence>
<dbReference type="Gene3D" id="3.10.100.10">
    <property type="entry name" value="Mannose-Binding Protein A, subunit A"/>
    <property type="match status" value="1"/>
</dbReference>
<keyword evidence="4" id="KW-1185">Reference proteome</keyword>
<dbReference type="InterPro" id="IPR016187">
    <property type="entry name" value="CTDL_fold"/>
</dbReference>
<dbReference type="InterPro" id="IPR001304">
    <property type="entry name" value="C-type_lectin-like"/>
</dbReference>
<proteinExistence type="predicted"/>
<dbReference type="Ensembl" id="ENSPMGT00000016418.1">
    <property type="protein sequence ID" value="ENSPMGP00000015394.1"/>
    <property type="gene ID" value="ENSPMGG00000012624.1"/>
</dbReference>